<dbReference type="RefSeq" id="WP_378243244.1">
    <property type="nucleotide sequence ID" value="NZ_JBHRWK010000059.1"/>
</dbReference>
<organism evidence="1 2">
    <name type="scientific">Amycolatopsis speibonae</name>
    <dbReference type="NCBI Taxonomy" id="1450224"/>
    <lineage>
        <taxon>Bacteria</taxon>
        <taxon>Bacillati</taxon>
        <taxon>Actinomycetota</taxon>
        <taxon>Actinomycetes</taxon>
        <taxon>Pseudonocardiales</taxon>
        <taxon>Pseudonocardiaceae</taxon>
        <taxon>Amycolatopsis</taxon>
    </lineage>
</organism>
<evidence type="ECO:0000313" key="2">
    <source>
        <dbReference type="Proteomes" id="UP001595645"/>
    </source>
</evidence>
<sequence>MSELTTYSVEDVVRMFGARSDSWLRNGIKTGRFSCLRVGRETRFTEEHVQAIAAALEYKATPSPAPAVDATVFGATPRSVARHRNRKAS</sequence>
<comment type="caution">
    <text evidence="1">The sequence shown here is derived from an EMBL/GenBank/DDBJ whole genome shotgun (WGS) entry which is preliminary data.</text>
</comment>
<proteinExistence type="predicted"/>
<dbReference type="EMBL" id="JBHRWK010000059">
    <property type="protein sequence ID" value="MFC3454064.1"/>
    <property type="molecule type" value="Genomic_DNA"/>
</dbReference>
<evidence type="ECO:0008006" key="3">
    <source>
        <dbReference type="Google" id="ProtNLM"/>
    </source>
</evidence>
<evidence type="ECO:0000313" key="1">
    <source>
        <dbReference type="EMBL" id="MFC3454064.1"/>
    </source>
</evidence>
<keyword evidence="2" id="KW-1185">Reference proteome</keyword>
<name>A0ABV7P807_9PSEU</name>
<gene>
    <name evidence="1" type="ORF">ACFOSH_31905</name>
</gene>
<accession>A0ABV7P807</accession>
<protein>
    <recommendedName>
        <fullName evidence="3">Helix-turn-helix domain-containing protein</fullName>
    </recommendedName>
</protein>
<reference evidence="2" key="1">
    <citation type="journal article" date="2019" name="Int. J. Syst. Evol. Microbiol.">
        <title>The Global Catalogue of Microorganisms (GCM) 10K type strain sequencing project: providing services to taxonomists for standard genome sequencing and annotation.</title>
        <authorList>
            <consortium name="The Broad Institute Genomics Platform"/>
            <consortium name="The Broad Institute Genome Sequencing Center for Infectious Disease"/>
            <person name="Wu L."/>
            <person name="Ma J."/>
        </authorList>
    </citation>
    <scope>NUCLEOTIDE SEQUENCE [LARGE SCALE GENOMIC DNA]</scope>
    <source>
        <strain evidence="2">CGMCC 4.7676</strain>
    </source>
</reference>
<dbReference type="Proteomes" id="UP001595645">
    <property type="component" value="Unassembled WGS sequence"/>
</dbReference>